<gene>
    <name evidence="1" type="ORF">E3T55_01825</name>
</gene>
<keyword evidence="2" id="KW-1185">Reference proteome</keyword>
<comment type="caution">
    <text evidence="1">The sequence shown here is derived from an EMBL/GenBank/DDBJ whole genome shotgun (WGS) entry which is preliminary data.</text>
</comment>
<dbReference type="AlphaFoldDB" id="A0A4R9AAZ0"/>
<dbReference type="InterPro" id="IPR011200">
    <property type="entry name" value="UCP012608"/>
</dbReference>
<organism evidence="1 2">
    <name type="scientific">Cryobacterium frigoriphilum</name>
    <dbReference type="NCBI Taxonomy" id="1259150"/>
    <lineage>
        <taxon>Bacteria</taxon>
        <taxon>Bacillati</taxon>
        <taxon>Actinomycetota</taxon>
        <taxon>Actinomycetes</taxon>
        <taxon>Micrococcales</taxon>
        <taxon>Microbacteriaceae</taxon>
        <taxon>Cryobacterium</taxon>
    </lineage>
</organism>
<dbReference type="Pfam" id="PF10094">
    <property type="entry name" value="DUF2332"/>
    <property type="match status" value="1"/>
</dbReference>
<proteinExistence type="predicted"/>
<dbReference type="Proteomes" id="UP000297447">
    <property type="component" value="Unassembled WGS sequence"/>
</dbReference>
<protein>
    <submittedName>
        <fullName evidence="1">DUF2332 domain-containing protein</fullName>
    </submittedName>
</protein>
<name>A0A4R9AAZ0_9MICO</name>
<evidence type="ECO:0000313" key="2">
    <source>
        <dbReference type="Proteomes" id="UP000297447"/>
    </source>
</evidence>
<dbReference type="EMBL" id="SOHE01000013">
    <property type="protein sequence ID" value="TFD55184.1"/>
    <property type="molecule type" value="Genomic_DNA"/>
</dbReference>
<sequence length="347" mass="37679">MRASTDPSAATGERYRQFADVEARGLSACYEEWARGVADDPATVALIDRLPPTQRQPNLVFTSARFLGAPVAPFPSFAHWLAEHWEAVEGVALTHATQTNEAGRCAVLLPALAALAAENGPLALIEVGASAGLCLHPDRYSYRYRLPSGERMLHPADGPSPVVLDCVVTGRAPIPERLPEVLWRAGIDLNPLDVNRPADVDWLDALIWPEHDDRRARLQAAVGVARRHPVEIVQGDLSVQIEALVARARAETPVGTTIVVFHTAVLLYLDPASKERFAAQMERLPVCWLSNEAQGVVPGVLQRLSVTPPETSAFILARDGEPLAFTQPHGRSIRWLPDSVSSPRPAG</sequence>
<evidence type="ECO:0000313" key="1">
    <source>
        <dbReference type="EMBL" id="TFD55184.1"/>
    </source>
</evidence>
<dbReference type="OrthoDB" id="8899077at2"/>
<accession>A0A4R9AAZ0</accession>
<dbReference type="RefSeq" id="WP_134517869.1">
    <property type="nucleotide sequence ID" value="NZ_SOHE01000013.1"/>
</dbReference>
<reference evidence="1 2" key="1">
    <citation type="submission" date="2019-03" db="EMBL/GenBank/DDBJ databases">
        <title>Genomics of glacier-inhabiting Cryobacterium strains.</title>
        <authorList>
            <person name="Liu Q."/>
            <person name="Xin Y.-H."/>
        </authorList>
    </citation>
    <scope>NUCLEOTIDE SEQUENCE [LARGE SCALE GENOMIC DNA]</scope>
    <source>
        <strain evidence="1 2">Hh14</strain>
    </source>
</reference>